<keyword evidence="7" id="KW-1185">Reference proteome</keyword>
<evidence type="ECO:0000313" key="7">
    <source>
        <dbReference type="Proteomes" id="UP001279681"/>
    </source>
</evidence>
<feature type="transmembrane region" description="Helical" evidence="5">
    <location>
        <begin position="116"/>
        <end position="138"/>
    </location>
</feature>
<reference evidence="7" key="1">
    <citation type="submission" date="2023-07" db="EMBL/GenBank/DDBJ databases">
        <authorList>
            <person name="Colorado M.A."/>
            <person name="Villamil L.M."/>
            <person name="Melo J.F."/>
            <person name="Rodriguez J.A."/>
            <person name="Ruiz R.Y."/>
        </authorList>
    </citation>
    <scope>NUCLEOTIDE SEQUENCE [LARGE SCALE GENOMIC DNA]</scope>
    <source>
        <strain evidence="7">C33</strain>
    </source>
</reference>
<keyword evidence="4 5" id="KW-0472">Membrane</keyword>
<feature type="transmembrane region" description="Helical" evidence="5">
    <location>
        <begin position="324"/>
        <end position="342"/>
    </location>
</feature>
<dbReference type="Pfam" id="PF01943">
    <property type="entry name" value="Polysacc_synt"/>
    <property type="match status" value="1"/>
</dbReference>
<dbReference type="InterPro" id="IPR052556">
    <property type="entry name" value="PolySynth_Transporter"/>
</dbReference>
<comment type="caution">
    <text evidence="6">The sequence shown here is derived from an EMBL/GenBank/DDBJ whole genome shotgun (WGS) entry which is preliminary data.</text>
</comment>
<keyword evidence="2 5" id="KW-0812">Transmembrane</keyword>
<dbReference type="CDD" id="cd13128">
    <property type="entry name" value="MATE_Wzx_like"/>
    <property type="match status" value="1"/>
</dbReference>
<evidence type="ECO:0000256" key="3">
    <source>
        <dbReference type="ARBA" id="ARBA00022989"/>
    </source>
</evidence>
<feature type="transmembrane region" description="Helical" evidence="5">
    <location>
        <begin position="441"/>
        <end position="462"/>
    </location>
</feature>
<protein>
    <submittedName>
        <fullName evidence="6">Flippase</fullName>
    </submittedName>
</protein>
<feature type="transmembrane region" description="Helical" evidence="5">
    <location>
        <begin position="169"/>
        <end position="189"/>
    </location>
</feature>
<dbReference type="InterPro" id="IPR002797">
    <property type="entry name" value="Polysacc_synth"/>
</dbReference>
<gene>
    <name evidence="6" type="ORF">RFV38_11370</name>
</gene>
<name>A0ABU4WC12_9FUSO</name>
<dbReference type="RefSeq" id="WP_320314434.1">
    <property type="nucleotide sequence ID" value="NZ_JAVIKH010000019.1"/>
</dbReference>
<dbReference type="EMBL" id="JAVIKH010000019">
    <property type="protein sequence ID" value="MDX8337080.1"/>
    <property type="molecule type" value="Genomic_DNA"/>
</dbReference>
<evidence type="ECO:0000256" key="2">
    <source>
        <dbReference type="ARBA" id="ARBA00022692"/>
    </source>
</evidence>
<proteinExistence type="predicted"/>
<feature type="transmembrane region" description="Helical" evidence="5">
    <location>
        <begin position="354"/>
        <end position="373"/>
    </location>
</feature>
<keyword evidence="3 5" id="KW-1133">Transmembrane helix</keyword>
<dbReference type="PANTHER" id="PTHR43424:SF1">
    <property type="entry name" value="LOCUS PUTATIVE PROTEIN 1-RELATED"/>
    <property type="match status" value="1"/>
</dbReference>
<evidence type="ECO:0000256" key="4">
    <source>
        <dbReference type="ARBA" id="ARBA00023136"/>
    </source>
</evidence>
<feature type="transmembrane region" description="Helical" evidence="5">
    <location>
        <begin position="210"/>
        <end position="232"/>
    </location>
</feature>
<feature type="transmembrane region" description="Helical" evidence="5">
    <location>
        <begin position="40"/>
        <end position="61"/>
    </location>
</feature>
<feature type="transmembrane region" description="Helical" evidence="5">
    <location>
        <begin position="7"/>
        <end position="28"/>
    </location>
</feature>
<accession>A0ABU4WC12</accession>
<evidence type="ECO:0000256" key="5">
    <source>
        <dbReference type="SAM" id="Phobius"/>
    </source>
</evidence>
<feature type="transmembrane region" description="Helical" evidence="5">
    <location>
        <begin position="145"/>
        <end position="163"/>
    </location>
</feature>
<sequence length="480" mass="55156">MSISKNYLYNVLLIISNTIFPIITFPYISRVLMPEYLGKVYFVQGVVAYFLILSVLGAPNYGIKELSKAKGTGDWVEFKKIFTELFIMTIFSSIGSLALLLVTVQVYGKFSAEKMIFYIFAMQVLFECFQINHFFIVMENHKRRLIRSFAIRILSLGFLFYFIKTPSDYYLYALLLVVPEVLARIIDVISVRKYFYFKDLNFKRHTSNMFIIFLYIFTIGIYGSIDTTMLGIMINDVEVGLYTAAVKMYKMVLPVILTLGTVLSPRIIGAIKRKEKTNIYKNIDVFIDYCFIIGVPATLLMMLLAREFTLLFSGVGFKGSIDTMIIMSPCLGFLALGSFIGGQIMLPNDLEKDILFISIFGVFLNIGLNYFLIPIYLRNGAALATLVTEIIVALVKIYKMKKLYTDYHILNKDRILTVLLGSLIAYIIYINIDLVRKFGDLISLLTVPVIYGIFYFVILIILKNKRVLMWLDFIKKRLHI</sequence>
<feature type="transmembrane region" description="Helical" evidence="5">
    <location>
        <begin position="415"/>
        <end position="435"/>
    </location>
</feature>
<organism evidence="6 7">
    <name type="scientific">Candidatus Cetobacterium colombiensis</name>
    <dbReference type="NCBI Taxonomy" id="3073100"/>
    <lineage>
        <taxon>Bacteria</taxon>
        <taxon>Fusobacteriati</taxon>
        <taxon>Fusobacteriota</taxon>
        <taxon>Fusobacteriia</taxon>
        <taxon>Fusobacteriales</taxon>
        <taxon>Fusobacteriaceae</taxon>
        <taxon>Cetobacterium</taxon>
    </lineage>
</organism>
<feature type="transmembrane region" description="Helical" evidence="5">
    <location>
        <begin position="379"/>
        <end position="395"/>
    </location>
</feature>
<dbReference type="PANTHER" id="PTHR43424">
    <property type="entry name" value="LOCUS PUTATIVE PROTEIN 1-RELATED"/>
    <property type="match status" value="1"/>
</dbReference>
<evidence type="ECO:0000313" key="6">
    <source>
        <dbReference type="EMBL" id="MDX8337080.1"/>
    </source>
</evidence>
<evidence type="ECO:0000256" key="1">
    <source>
        <dbReference type="ARBA" id="ARBA00004141"/>
    </source>
</evidence>
<feature type="transmembrane region" description="Helical" evidence="5">
    <location>
        <begin position="252"/>
        <end position="271"/>
    </location>
</feature>
<feature type="transmembrane region" description="Helical" evidence="5">
    <location>
        <begin position="283"/>
        <end position="304"/>
    </location>
</feature>
<dbReference type="Proteomes" id="UP001279681">
    <property type="component" value="Unassembled WGS sequence"/>
</dbReference>
<comment type="subcellular location">
    <subcellularLocation>
        <location evidence="1">Membrane</location>
        <topology evidence="1">Multi-pass membrane protein</topology>
    </subcellularLocation>
</comment>
<feature type="transmembrane region" description="Helical" evidence="5">
    <location>
        <begin position="81"/>
        <end position="104"/>
    </location>
</feature>